<feature type="region of interest" description="Disordered" evidence="2">
    <location>
        <begin position="274"/>
        <end position="299"/>
    </location>
</feature>
<feature type="region of interest" description="Disordered" evidence="2">
    <location>
        <begin position="332"/>
        <end position="367"/>
    </location>
</feature>
<dbReference type="PANTHER" id="PTHR31099:SF19">
    <property type="entry name" value="AMINOTRANSFERASE-LIKE PLANT MOBILE DOMAIN-CONTAINING PROTEIN"/>
    <property type="match status" value="1"/>
</dbReference>
<dbReference type="EMBL" id="OZ075143">
    <property type="protein sequence ID" value="CAL5037088.1"/>
    <property type="molecule type" value="Genomic_DNA"/>
</dbReference>
<organism evidence="4 5">
    <name type="scientific">Urochloa decumbens</name>
    <dbReference type="NCBI Taxonomy" id="240449"/>
    <lineage>
        <taxon>Eukaryota</taxon>
        <taxon>Viridiplantae</taxon>
        <taxon>Streptophyta</taxon>
        <taxon>Embryophyta</taxon>
        <taxon>Tracheophyta</taxon>
        <taxon>Spermatophyta</taxon>
        <taxon>Magnoliopsida</taxon>
        <taxon>Liliopsida</taxon>
        <taxon>Poales</taxon>
        <taxon>Poaceae</taxon>
        <taxon>PACMAD clade</taxon>
        <taxon>Panicoideae</taxon>
        <taxon>Panicodae</taxon>
        <taxon>Paniceae</taxon>
        <taxon>Melinidinae</taxon>
        <taxon>Urochloa</taxon>
    </lineage>
</organism>
<evidence type="ECO:0000313" key="5">
    <source>
        <dbReference type="Proteomes" id="UP001497457"/>
    </source>
</evidence>
<feature type="region of interest" description="Disordered" evidence="2">
    <location>
        <begin position="1"/>
        <end position="74"/>
    </location>
</feature>
<feature type="compositionally biased region" description="Low complexity" evidence="2">
    <location>
        <begin position="1"/>
        <end position="29"/>
    </location>
</feature>
<dbReference type="InterPro" id="IPR007321">
    <property type="entry name" value="Transposase_28"/>
</dbReference>
<feature type="coiled-coil region" evidence="1">
    <location>
        <begin position="421"/>
        <end position="485"/>
    </location>
</feature>
<sequence length="506" mass="53869">MVAARRPTTRSSAAAMPSSSTPADSSSSSVQILDPIPRAPDATTVDTSDSDDDTSDCDDAVGSGRGGSAPSWPAAERLASSLRSQKALDALCKKHGVDTREFAPLPAGDRRACSPPPPGAVCVYADALEAGMRVPLRPFFAEFLSYFGLAPSQLAPNCWRVMAAFAALCRSAGVHPPPIAVFRHLFGLRALKNVKGIYCFVGKDIGVALFTGLPDSIKGWKERFFFLKSSSSAPWPCAVLWGEPTKKSMADPMLTSEEKGVLEKLLRVRGAAAIDVRTAAPKPNPPSPPRPTTADAKGMDPSTYAMIQKMRAEKAAAEAAAAPKVAVRLKSELGEGSGDPPDWTPSTGKKRKLAEDKPQHAPDRHDGDTVDWEAARQLLQGIVTPARERAFLVANPFNVIASSYVATLQAANYATASLGHALKLQEELEKAKAEVAEAKNAAAAEVESAKVAAVQEFLGSDEHARRLAEEALKAYERGMEDMKRVAIRLRPDIDPARLAVPPGGFQ</sequence>
<evidence type="ECO:0000313" key="4">
    <source>
        <dbReference type="EMBL" id="CAL5037088.1"/>
    </source>
</evidence>
<protein>
    <recommendedName>
        <fullName evidence="3">Transposase (putative) gypsy type domain-containing protein</fullName>
    </recommendedName>
</protein>
<dbReference type="Pfam" id="PF04195">
    <property type="entry name" value="Transposase_28"/>
    <property type="match status" value="1"/>
</dbReference>
<feature type="compositionally biased region" description="Acidic residues" evidence="2">
    <location>
        <begin position="48"/>
        <end position="59"/>
    </location>
</feature>
<gene>
    <name evidence="4" type="ORF">URODEC1_LOCUS84281</name>
</gene>
<feature type="compositionally biased region" description="Pro residues" evidence="2">
    <location>
        <begin position="282"/>
        <end position="291"/>
    </location>
</feature>
<proteinExistence type="predicted"/>
<dbReference type="PANTHER" id="PTHR31099">
    <property type="entry name" value="OS06G0165300 PROTEIN"/>
    <property type="match status" value="1"/>
</dbReference>
<keyword evidence="1" id="KW-0175">Coiled coil</keyword>
<dbReference type="AlphaFoldDB" id="A0ABC9DE60"/>
<evidence type="ECO:0000256" key="2">
    <source>
        <dbReference type="SAM" id="MobiDB-lite"/>
    </source>
</evidence>
<accession>A0ABC9DE60</accession>
<dbReference type="Proteomes" id="UP001497457">
    <property type="component" value="Chromosome 33rd"/>
</dbReference>
<feature type="domain" description="Transposase (putative) gypsy type" evidence="3">
    <location>
        <begin position="121"/>
        <end position="189"/>
    </location>
</feature>
<evidence type="ECO:0000259" key="3">
    <source>
        <dbReference type="Pfam" id="PF04195"/>
    </source>
</evidence>
<evidence type="ECO:0000256" key="1">
    <source>
        <dbReference type="SAM" id="Coils"/>
    </source>
</evidence>
<keyword evidence="5" id="KW-1185">Reference proteome</keyword>
<reference evidence="4" key="1">
    <citation type="submission" date="2024-10" db="EMBL/GenBank/DDBJ databases">
        <authorList>
            <person name="Ryan C."/>
        </authorList>
    </citation>
    <scope>NUCLEOTIDE SEQUENCE [LARGE SCALE GENOMIC DNA]</scope>
</reference>
<name>A0ABC9DE60_9POAL</name>
<feature type="compositionally biased region" description="Basic and acidic residues" evidence="2">
    <location>
        <begin position="353"/>
        <end position="367"/>
    </location>
</feature>